<organism evidence="2 3">
    <name type="scientific">Eumeta variegata</name>
    <name type="common">Bagworm moth</name>
    <name type="synonym">Eumeta japonica</name>
    <dbReference type="NCBI Taxonomy" id="151549"/>
    <lineage>
        <taxon>Eukaryota</taxon>
        <taxon>Metazoa</taxon>
        <taxon>Ecdysozoa</taxon>
        <taxon>Arthropoda</taxon>
        <taxon>Hexapoda</taxon>
        <taxon>Insecta</taxon>
        <taxon>Pterygota</taxon>
        <taxon>Neoptera</taxon>
        <taxon>Endopterygota</taxon>
        <taxon>Lepidoptera</taxon>
        <taxon>Glossata</taxon>
        <taxon>Ditrysia</taxon>
        <taxon>Tineoidea</taxon>
        <taxon>Psychidae</taxon>
        <taxon>Oiketicinae</taxon>
        <taxon>Eumeta</taxon>
    </lineage>
</organism>
<dbReference type="EMBL" id="BGZK01000796">
    <property type="protein sequence ID" value="GBP60817.1"/>
    <property type="molecule type" value="Genomic_DNA"/>
</dbReference>
<sequence length="146" mass="15636">MNEGSSVMCPGQRPPRALPPPPAASAGALTSDTHPDFAVVEPNLFQLMTRSVGGRPTPRRPAVTAEHTPAFVVLRTICSVHCHFTFEKKSPHTAKGKKVDRSRTGSALGPARAARGVPRARRPGDGVQTDLPNRTQQFPTVRTSPN</sequence>
<reference evidence="2 3" key="1">
    <citation type="journal article" date="2019" name="Commun. Biol.">
        <title>The bagworm genome reveals a unique fibroin gene that provides high tensile strength.</title>
        <authorList>
            <person name="Kono N."/>
            <person name="Nakamura H."/>
            <person name="Ohtoshi R."/>
            <person name="Tomita M."/>
            <person name="Numata K."/>
            <person name="Arakawa K."/>
        </authorList>
    </citation>
    <scope>NUCLEOTIDE SEQUENCE [LARGE SCALE GENOMIC DNA]</scope>
</reference>
<evidence type="ECO:0000313" key="2">
    <source>
        <dbReference type="EMBL" id="GBP60817.1"/>
    </source>
</evidence>
<gene>
    <name evidence="2" type="ORF">EVAR_85078_1</name>
</gene>
<feature type="compositionally biased region" description="Polar residues" evidence="1">
    <location>
        <begin position="130"/>
        <end position="146"/>
    </location>
</feature>
<keyword evidence="3" id="KW-1185">Reference proteome</keyword>
<name>A0A4C1XEZ4_EUMVA</name>
<accession>A0A4C1XEZ4</accession>
<protein>
    <submittedName>
        <fullName evidence="2">Uncharacterized protein</fullName>
    </submittedName>
</protein>
<feature type="compositionally biased region" description="Low complexity" evidence="1">
    <location>
        <begin position="107"/>
        <end position="117"/>
    </location>
</feature>
<comment type="caution">
    <text evidence="2">The sequence shown here is derived from an EMBL/GenBank/DDBJ whole genome shotgun (WGS) entry which is preliminary data.</text>
</comment>
<feature type="region of interest" description="Disordered" evidence="1">
    <location>
        <begin position="1"/>
        <end position="30"/>
    </location>
</feature>
<feature type="compositionally biased region" description="Pro residues" evidence="1">
    <location>
        <begin position="12"/>
        <end position="23"/>
    </location>
</feature>
<feature type="region of interest" description="Disordered" evidence="1">
    <location>
        <begin position="89"/>
        <end position="146"/>
    </location>
</feature>
<proteinExistence type="predicted"/>
<dbReference type="Proteomes" id="UP000299102">
    <property type="component" value="Unassembled WGS sequence"/>
</dbReference>
<evidence type="ECO:0000256" key="1">
    <source>
        <dbReference type="SAM" id="MobiDB-lite"/>
    </source>
</evidence>
<evidence type="ECO:0000313" key="3">
    <source>
        <dbReference type="Proteomes" id="UP000299102"/>
    </source>
</evidence>
<dbReference type="AlphaFoldDB" id="A0A4C1XEZ4"/>